<gene>
    <name evidence="1" type="ORF">N7472_004481</name>
</gene>
<dbReference type="OrthoDB" id="4256107at2759"/>
<organism evidence="1 2">
    <name type="scientific">Penicillium cf. griseofulvum</name>
    <dbReference type="NCBI Taxonomy" id="2972120"/>
    <lineage>
        <taxon>Eukaryota</taxon>
        <taxon>Fungi</taxon>
        <taxon>Dikarya</taxon>
        <taxon>Ascomycota</taxon>
        <taxon>Pezizomycotina</taxon>
        <taxon>Eurotiomycetes</taxon>
        <taxon>Eurotiomycetidae</taxon>
        <taxon>Eurotiales</taxon>
        <taxon>Aspergillaceae</taxon>
        <taxon>Penicillium</taxon>
    </lineage>
</organism>
<comment type="caution">
    <text evidence="1">The sequence shown here is derived from an EMBL/GenBank/DDBJ whole genome shotgun (WGS) entry which is preliminary data.</text>
</comment>
<reference evidence="1" key="1">
    <citation type="submission" date="2022-11" db="EMBL/GenBank/DDBJ databases">
        <authorList>
            <person name="Petersen C."/>
        </authorList>
    </citation>
    <scope>NUCLEOTIDE SEQUENCE</scope>
    <source>
        <strain evidence="1">IBT 16849</strain>
    </source>
</reference>
<evidence type="ECO:0000313" key="1">
    <source>
        <dbReference type="EMBL" id="KAJ5199277.1"/>
    </source>
</evidence>
<protein>
    <submittedName>
        <fullName evidence="1">Uncharacterized protein</fullName>
    </submittedName>
</protein>
<reference evidence="1" key="2">
    <citation type="journal article" date="2023" name="IMA Fungus">
        <title>Comparative genomic study of the Penicillium genus elucidates a diverse pangenome and 15 lateral gene transfer events.</title>
        <authorList>
            <person name="Petersen C."/>
            <person name="Sorensen T."/>
            <person name="Nielsen M.R."/>
            <person name="Sondergaard T.E."/>
            <person name="Sorensen J.L."/>
            <person name="Fitzpatrick D.A."/>
            <person name="Frisvad J.C."/>
            <person name="Nielsen K.L."/>
        </authorList>
    </citation>
    <scope>NUCLEOTIDE SEQUENCE</scope>
    <source>
        <strain evidence="1">IBT 16849</strain>
    </source>
</reference>
<name>A0A9W9JMS5_9EURO</name>
<dbReference type="AlphaFoldDB" id="A0A9W9JMS5"/>
<proteinExistence type="predicted"/>
<dbReference type="EMBL" id="JAPQKP010000003">
    <property type="protein sequence ID" value="KAJ5199277.1"/>
    <property type="molecule type" value="Genomic_DNA"/>
</dbReference>
<dbReference type="Proteomes" id="UP001150879">
    <property type="component" value="Unassembled WGS sequence"/>
</dbReference>
<evidence type="ECO:0000313" key="2">
    <source>
        <dbReference type="Proteomes" id="UP001150879"/>
    </source>
</evidence>
<keyword evidence="2" id="KW-1185">Reference proteome</keyword>
<accession>A0A9W9JMS5</accession>
<sequence>MSAPILAIEDNTVQGTWVGLPGGVVANKLGTSSVVAIFNKERCWVCNLTSDRYRMELVNTMYEESKGLFHNGKVDVWIVYAQQNAQQGQNIVNFFKQRGPVTCIFRQVYDGDSFLDNGAEEGAQVRVQLVGGTVHATLGRQDGVGAHFPLQNGKTAVFTGSGIVFR</sequence>